<keyword evidence="1" id="KW-0812">Transmembrane</keyword>
<proteinExistence type="predicted"/>
<organism evidence="3">
    <name type="scientific">marine metagenome</name>
    <dbReference type="NCBI Taxonomy" id="408172"/>
    <lineage>
        <taxon>unclassified sequences</taxon>
        <taxon>metagenomes</taxon>
        <taxon>ecological metagenomes</taxon>
    </lineage>
</organism>
<dbReference type="AlphaFoldDB" id="A0A382QUI9"/>
<evidence type="ECO:0000259" key="2">
    <source>
        <dbReference type="Pfam" id="PF20154"/>
    </source>
</evidence>
<protein>
    <recommendedName>
        <fullName evidence="2">Apolipoprotein N-acyltransferase N-terminal domain-containing protein</fullName>
    </recommendedName>
</protein>
<feature type="non-terminal residue" evidence="3">
    <location>
        <position position="78"/>
    </location>
</feature>
<dbReference type="PANTHER" id="PTHR38686">
    <property type="entry name" value="APOLIPOPROTEIN N-ACYLTRANSFERASE"/>
    <property type="match status" value="1"/>
</dbReference>
<name>A0A382QUI9_9ZZZZ</name>
<dbReference type="GO" id="GO:0016020">
    <property type="term" value="C:membrane"/>
    <property type="evidence" value="ECO:0007669"/>
    <property type="project" value="InterPro"/>
</dbReference>
<accession>A0A382QUI9</accession>
<feature type="transmembrane region" description="Helical" evidence="1">
    <location>
        <begin position="25"/>
        <end position="43"/>
    </location>
</feature>
<dbReference type="Pfam" id="PF20154">
    <property type="entry name" value="LNT_N"/>
    <property type="match status" value="1"/>
</dbReference>
<dbReference type="EMBL" id="UINC01116674">
    <property type="protein sequence ID" value="SVC88570.1"/>
    <property type="molecule type" value="Genomic_DNA"/>
</dbReference>
<feature type="transmembrane region" description="Helical" evidence="1">
    <location>
        <begin position="55"/>
        <end position="75"/>
    </location>
</feature>
<keyword evidence="1" id="KW-0472">Membrane</keyword>
<sequence>MEFLAWFALIPLLFAIQNQPLRTVAARGFFAGMIFYFFSLSWVTNTLINYGNIPGSLSFLILALLAAYLSFYISLFCV</sequence>
<dbReference type="InterPro" id="IPR045378">
    <property type="entry name" value="LNT_N"/>
</dbReference>
<dbReference type="PANTHER" id="PTHR38686:SF1">
    <property type="entry name" value="APOLIPOPROTEIN N-ACYLTRANSFERASE"/>
    <property type="match status" value="1"/>
</dbReference>
<feature type="domain" description="Apolipoprotein N-acyltransferase N-terminal" evidence="2">
    <location>
        <begin position="2"/>
        <end position="75"/>
    </location>
</feature>
<keyword evidence="1" id="KW-1133">Transmembrane helix</keyword>
<reference evidence="3" key="1">
    <citation type="submission" date="2018-05" db="EMBL/GenBank/DDBJ databases">
        <authorList>
            <person name="Lanie J.A."/>
            <person name="Ng W.-L."/>
            <person name="Kazmierczak K.M."/>
            <person name="Andrzejewski T.M."/>
            <person name="Davidsen T.M."/>
            <person name="Wayne K.J."/>
            <person name="Tettelin H."/>
            <person name="Glass J.I."/>
            <person name="Rusch D."/>
            <person name="Podicherti R."/>
            <person name="Tsui H.-C.T."/>
            <person name="Winkler M.E."/>
        </authorList>
    </citation>
    <scope>NUCLEOTIDE SEQUENCE</scope>
</reference>
<gene>
    <name evidence="3" type="ORF">METZ01_LOCUS341424</name>
</gene>
<evidence type="ECO:0000256" key="1">
    <source>
        <dbReference type="SAM" id="Phobius"/>
    </source>
</evidence>
<dbReference type="InterPro" id="IPR004563">
    <property type="entry name" value="Apolipo_AcylTrfase"/>
</dbReference>
<dbReference type="GO" id="GO:0042158">
    <property type="term" value="P:lipoprotein biosynthetic process"/>
    <property type="evidence" value="ECO:0007669"/>
    <property type="project" value="InterPro"/>
</dbReference>
<evidence type="ECO:0000313" key="3">
    <source>
        <dbReference type="EMBL" id="SVC88570.1"/>
    </source>
</evidence>
<dbReference type="GO" id="GO:0016410">
    <property type="term" value="F:N-acyltransferase activity"/>
    <property type="evidence" value="ECO:0007669"/>
    <property type="project" value="InterPro"/>
</dbReference>